<dbReference type="Pfam" id="PF00440">
    <property type="entry name" value="TetR_N"/>
    <property type="match status" value="1"/>
</dbReference>
<evidence type="ECO:0000313" key="6">
    <source>
        <dbReference type="EMBL" id="MEB3031881.1"/>
    </source>
</evidence>
<comment type="caution">
    <text evidence="6">The sequence shown here is derived from an EMBL/GenBank/DDBJ whole genome shotgun (WGS) entry which is preliminary data.</text>
</comment>
<keyword evidence="1" id="KW-0805">Transcription regulation</keyword>
<keyword evidence="2 4" id="KW-0238">DNA-binding</keyword>
<proteinExistence type="predicted"/>
<organism evidence="6 7">
    <name type="scientific">[Mycobacterium] nativiensis</name>
    <dbReference type="NCBI Taxonomy" id="2855503"/>
    <lineage>
        <taxon>Bacteria</taxon>
        <taxon>Bacillati</taxon>
        <taxon>Actinomycetota</taxon>
        <taxon>Actinomycetes</taxon>
        <taxon>Mycobacteriales</taxon>
        <taxon>Mycobacteriaceae</taxon>
        <taxon>Mycolicibacter</taxon>
    </lineage>
</organism>
<dbReference type="PANTHER" id="PTHR30055:SF234">
    <property type="entry name" value="HTH-TYPE TRANSCRIPTIONAL REGULATOR BETI"/>
    <property type="match status" value="1"/>
</dbReference>
<keyword evidence="3" id="KW-0804">Transcription</keyword>
<dbReference type="PROSITE" id="PS50977">
    <property type="entry name" value="HTH_TETR_2"/>
    <property type="match status" value="1"/>
</dbReference>
<keyword evidence="7" id="KW-1185">Reference proteome</keyword>
<dbReference type="PANTHER" id="PTHR30055">
    <property type="entry name" value="HTH-TYPE TRANSCRIPTIONAL REGULATOR RUTR"/>
    <property type="match status" value="1"/>
</dbReference>
<evidence type="ECO:0000256" key="4">
    <source>
        <dbReference type="PROSITE-ProRule" id="PRU00335"/>
    </source>
</evidence>
<evidence type="ECO:0000313" key="7">
    <source>
        <dbReference type="Proteomes" id="UP001298593"/>
    </source>
</evidence>
<accession>A0ABU5XWN0</accession>
<dbReference type="Proteomes" id="UP001298593">
    <property type="component" value="Unassembled WGS sequence"/>
</dbReference>
<dbReference type="InterPro" id="IPR001647">
    <property type="entry name" value="HTH_TetR"/>
</dbReference>
<feature type="DNA-binding region" description="H-T-H motif" evidence="4">
    <location>
        <begin position="37"/>
        <end position="56"/>
    </location>
</feature>
<feature type="domain" description="HTH tetR-type" evidence="5">
    <location>
        <begin position="14"/>
        <end position="74"/>
    </location>
</feature>
<dbReference type="InterPro" id="IPR009057">
    <property type="entry name" value="Homeodomain-like_sf"/>
</dbReference>
<evidence type="ECO:0000256" key="1">
    <source>
        <dbReference type="ARBA" id="ARBA00023015"/>
    </source>
</evidence>
<name>A0ABU5XWN0_9MYCO</name>
<reference evidence="6 7" key="1">
    <citation type="submission" date="2023-12" db="EMBL/GenBank/DDBJ databases">
        <title>Description of new species of Mycobacterium terrae complex isolated from sewage at the Sao Paulo Zoological Park Foundation in Brazil.</title>
        <authorList>
            <person name="Romagnoli C.L."/>
            <person name="Conceicao E.C."/>
            <person name="Machado E."/>
            <person name="Barreto L.B.P.F."/>
            <person name="Sharma A."/>
            <person name="Silva N.M."/>
            <person name="Marques L.E."/>
            <person name="Juliana M.A."/>
            <person name="Lourenco M.C.S."/>
            <person name="Digiampietri L.A."/>
            <person name="Suffys P.N."/>
            <person name="Viana-Niero C."/>
        </authorList>
    </citation>
    <scope>NUCLEOTIDE SEQUENCE [LARGE SCALE GENOMIC DNA]</scope>
    <source>
        <strain evidence="6 7">MYC340</strain>
    </source>
</reference>
<dbReference type="EMBL" id="JAYJJU010000007">
    <property type="protein sequence ID" value="MEB3031881.1"/>
    <property type="molecule type" value="Genomic_DNA"/>
</dbReference>
<protein>
    <submittedName>
        <fullName evidence="6">TetR/AcrR family transcriptional regulator</fullName>
    </submittedName>
</protein>
<evidence type="ECO:0000256" key="3">
    <source>
        <dbReference type="ARBA" id="ARBA00023163"/>
    </source>
</evidence>
<dbReference type="SUPFAM" id="SSF46689">
    <property type="entry name" value="Homeodomain-like"/>
    <property type="match status" value="1"/>
</dbReference>
<dbReference type="Gene3D" id="1.10.357.10">
    <property type="entry name" value="Tetracycline Repressor, domain 2"/>
    <property type="match status" value="1"/>
</dbReference>
<sequence>MTQTSDPRASNQDLTSKARIRNAALDLYGRQGEDATSMRVIAAAAGVNVGLLVHHFKTKDGIREAVEQLVIDYFEQAIANASHDGTARGIATARDAAVSQMLAGNPAVVDYLRRAALSGPQSSILIRITDLAAAEVARLRQVQLASTDRSESTQVLGLMMHQLGQLFLQPMLETMWEHLAGPDAPAGAKPTLSVTVLDPPN</sequence>
<dbReference type="PRINTS" id="PR00455">
    <property type="entry name" value="HTHTETR"/>
</dbReference>
<dbReference type="RefSeq" id="WP_329780032.1">
    <property type="nucleotide sequence ID" value="NZ_JAYJJU010000007.1"/>
</dbReference>
<dbReference type="InterPro" id="IPR050109">
    <property type="entry name" value="HTH-type_TetR-like_transc_reg"/>
</dbReference>
<evidence type="ECO:0000259" key="5">
    <source>
        <dbReference type="PROSITE" id="PS50977"/>
    </source>
</evidence>
<gene>
    <name evidence="6" type="ORF">KV113_09955</name>
</gene>
<evidence type="ECO:0000256" key="2">
    <source>
        <dbReference type="ARBA" id="ARBA00023125"/>
    </source>
</evidence>